<evidence type="ECO:0000256" key="2">
    <source>
        <dbReference type="SAM" id="Phobius"/>
    </source>
</evidence>
<keyword evidence="4" id="KW-1185">Reference proteome</keyword>
<evidence type="ECO:0000313" key="4">
    <source>
        <dbReference type="Proteomes" id="UP001243364"/>
    </source>
</evidence>
<keyword evidence="2" id="KW-1133">Transmembrane helix</keyword>
<keyword evidence="2" id="KW-0472">Membrane</keyword>
<feature type="transmembrane region" description="Helical" evidence="2">
    <location>
        <begin position="43"/>
        <end position="64"/>
    </location>
</feature>
<gene>
    <name evidence="3" type="ORF">QFZ56_004195</name>
</gene>
<accession>A0ABU0Q3I9</accession>
<dbReference type="RefSeq" id="WP_307044838.1">
    <property type="nucleotide sequence ID" value="NZ_JAUSYA010000001.1"/>
</dbReference>
<evidence type="ECO:0000313" key="3">
    <source>
        <dbReference type="EMBL" id="MDQ0685232.1"/>
    </source>
</evidence>
<sequence length="87" mass="9609">MISVASALTAVFLWLSSDRTRIHLGNGFEQQGMDLGVLFTELPLVFLAGAALPVLAHTAVAGLLHDRQDRRERRRGRTPRGRSEGDR</sequence>
<feature type="region of interest" description="Disordered" evidence="1">
    <location>
        <begin position="66"/>
        <end position="87"/>
    </location>
</feature>
<comment type="caution">
    <text evidence="3">The sequence shown here is derived from an EMBL/GenBank/DDBJ whole genome shotgun (WGS) entry which is preliminary data.</text>
</comment>
<proteinExistence type="predicted"/>
<name>A0ABU0Q3I9_STRAH</name>
<reference evidence="3 4" key="1">
    <citation type="submission" date="2023-07" db="EMBL/GenBank/DDBJ databases">
        <title>Comparative genomics of wheat-associated soil bacteria to identify genetic determinants of phenazine resistance.</title>
        <authorList>
            <person name="Mouncey N."/>
        </authorList>
    </citation>
    <scope>NUCLEOTIDE SEQUENCE [LARGE SCALE GENOMIC DNA]</scope>
    <source>
        <strain evidence="3 4">W4I19-2</strain>
    </source>
</reference>
<evidence type="ECO:0000256" key="1">
    <source>
        <dbReference type="SAM" id="MobiDB-lite"/>
    </source>
</evidence>
<keyword evidence="2" id="KW-0812">Transmembrane</keyword>
<organism evidence="3 4">
    <name type="scientific">Streptomyces achromogenes</name>
    <dbReference type="NCBI Taxonomy" id="67255"/>
    <lineage>
        <taxon>Bacteria</taxon>
        <taxon>Bacillati</taxon>
        <taxon>Actinomycetota</taxon>
        <taxon>Actinomycetes</taxon>
        <taxon>Kitasatosporales</taxon>
        <taxon>Streptomycetaceae</taxon>
        <taxon>Streptomyces</taxon>
    </lineage>
</organism>
<protein>
    <submittedName>
        <fullName evidence="3">Uncharacterized protein</fullName>
    </submittedName>
</protein>
<dbReference type="EMBL" id="JAUSYA010000001">
    <property type="protein sequence ID" value="MDQ0685232.1"/>
    <property type="molecule type" value="Genomic_DNA"/>
</dbReference>
<dbReference type="Proteomes" id="UP001243364">
    <property type="component" value="Unassembled WGS sequence"/>
</dbReference>